<sequence>MSALQRIEATRQALSEAMLARDWVVIGELDLACREALDQLLQGEVGEEGVVREKLEALLDVYRQLIEIASGERQSIVDEMTAITQAKSAAKVYHLFS</sequence>
<keyword evidence="6" id="KW-0969">Cilium</keyword>
<evidence type="ECO:0000256" key="5">
    <source>
        <dbReference type="ARBA" id="ARBA00093797"/>
    </source>
</evidence>
<accession>A0A1X0ZRM5</accession>
<dbReference type="AlphaFoldDB" id="A0A1X0ZRM5"/>
<protein>
    <recommendedName>
        <fullName evidence="5">Flagellar protein FliT</fullName>
    </recommendedName>
</protein>
<comment type="caution">
    <text evidence="6">The sequence shown here is derived from an EMBL/GenBank/DDBJ whole genome shotgun (WGS) entry which is preliminary data.</text>
</comment>
<dbReference type="Pfam" id="PF05400">
    <property type="entry name" value="FliT"/>
    <property type="match status" value="1"/>
</dbReference>
<evidence type="ECO:0000313" key="6">
    <source>
        <dbReference type="EMBL" id="ORL62133.1"/>
    </source>
</evidence>
<evidence type="ECO:0000256" key="4">
    <source>
        <dbReference type="ARBA" id="ARBA00023186"/>
    </source>
</evidence>
<reference evidence="6 7" key="1">
    <citation type="submission" date="2017-04" db="EMBL/GenBank/DDBJ databases">
        <title>Presence of VIM-2 positive Pseudomonas species in chickens and their surrounding environment.</title>
        <authorList>
            <person name="Zhang R."/>
        </authorList>
    </citation>
    <scope>NUCLEOTIDE SEQUENCE [LARGE SCALE GENOMIC DNA]</scope>
    <source>
        <strain evidence="6 7">DZ-C18</strain>
    </source>
</reference>
<evidence type="ECO:0000313" key="7">
    <source>
        <dbReference type="Proteomes" id="UP000193675"/>
    </source>
</evidence>
<gene>
    <name evidence="6" type="ORF">B7H17_18920</name>
</gene>
<keyword evidence="4" id="KW-0143">Chaperone</keyword>
<evidence type="ECO:0000256" key="2">
    <source>
        <dbReference type="ARBA" id="ARBA00022490"/>
    </source>
</evidence>
<organism evidence="6 7">
    <name type="scientific">Pseudomonas putida</name>
    <name type="common">Arthrobacter siderocapsulatus</name>
    <dbReference type="NCBI Taxonomy" id="303"/>
    <lineage>
        <taxon>Bacteria</taxon>
        <taxon>Pseudomonadati</taxon>
        <taxon>Pseudomonadota</taxon>
        <taxon>Gammaproteobacteria</taxon>
        <taxon>Pseudomonadales</taxon>
        <taxon>Pseudomonadaceae</taxon>
        <taxon>Pseudomonas</taxon>
    </lineage>
</organism>
<keyword evidence="6" id="KW-0282">Flagellum</keyword>
<proteinExistence type="predicted"/>
<dbReference type="Proteomes" id="UP000193675">
    <property type="component" value="Unassembled WGS sequence"/>
</dbReference>
<name>A0A1X0ZRM5_PSEPU</name>
<dbReference type="OrthoDB" id="7013020at2"/>
<keyword evidence="2" id="KW-0963">Cytoplasm</keyword>
<dbReference type="EMBL" id="NBWC01000030">
    <property type="protein sequence ID" value="ORL62133.1"/>
    <property type="molecule type" value="Genomic_DNA"/>
</dbReference>
<dbReference type="RefSeq" id="WP_084858238.1">
    <property type="nucleotide sequence ID" value="NZ_JAOTEI010000018.1"/>
</dbReference>
<keyword evidence="6" id="KW-0966">Cell projection</keyword>
<keyword evidence="3" id="KW-1005">Bacterial flagellum biogenesis</keyword>
<comment type="subcellular location">
    <subcellularLocation>
        <location evidence="1">Cytoplasm</location>
        <location evidence="1">Cytosol</location>
    </subcellularLocation>
</comment>
<evidence type="ECO:0000256" key="1">
    <source>
        <dbReference type="ARBA" id="ARBA00004514"/>
    </source>
</evidence>
<evidence type="ECO:0000256" key="3">
    <source>
        <dbReference type="ARBA" id="ARBA00022795"/>
    </source>
</evidence>
<dbReference type="InterPro" id="IPR008622">
    <property type="entry name" value="FliT"/>
</dbReference>